<evidence type="ECO:0000313" key="2">
    <source>
        <dbReference type="Proteomes" id="UP000307380"/>
    </source>
</evidence>
<dbReference type="PROSITE" id="PS51318">
    <property type="entry name" value="TAT"/>
    <property type="match status" value="1"/>
</dbReference>
<sequence length="298" mass="32068">MTATEDPTTPLVRRRTIIIGAAAGLVTGALSTTVAFAAPVYSPVPKLPYEISRADTRTTRRGKLSYEAVDVLIAGDRTRIFVPHATPPGQKTAAGVLWLYHANGSDYTSIDGAYKYGAELAVDRGAVVVCPNYGGSLWTSQPSLTAQVNASKYMSAVWKIGVSFLRANSGGGSLMTYAYGRRMVPALRGMYLANATYDMEDLYDRDPRVPPVYGNSRSAMLATNPAALPQSSWSGARMKVVASQLDVLVPPDRHGVALANRARPVASDVIVQYHNEGHTVPGWTQEDMITTFAGWLDV</sequence>
<evidence type="ECO:0008006" key="3">
    <source>
        <dbReference type="Google" id="ProtNLM"/>
    </source>
</evidence>
<evidence type="ECO:0000313" key="1">
    <source>
        <dbReference type="EMBL" id="THG31162.1"/>
    </source>
</evidence>
<dbReference type="SUPFAM" id="SSF53474">
    <property type="entry name" value="alpha/beta-Hydrolases"/>
    <property type="match status" value="1"/>
</dbReference>
<dbReference type="Gene3D" id="3.40.50.1820">
    <property type="entry name" value="alpha/beta hydrolase"/>
    <property type="match status" value="1"/>
</dbReference>
<dbReference type="InterPro" id="IPR006311">
    <property type="entry name" value="TAT_signal"/>
</dbReference>
<dbReference type="Proteomes" id="UP000307380">
    <property type="component" value="Unassembled WGS sequence"/>
</dbReference>
<dbReference type="EMBL" id="SSSN01000012">
    <property type="protein sequence ID" value="THG31162.1"/>
    <property type="molecule type" value="Genomic_DNA"/>
</dbReference>
<name>A0A4S4FMW4_9MICO</name>
<dbReference type="AlphaFoldDB" id="A0A4S4FMW4"/>
<gene>
    <name evidence="1" type="ORF">E6C70_13970</name>
</gene>
<organism evidence="1 2">
    <name type="scientific">Orlajensenia flava</name>
    <dbReference type="NCBI Taxonomy" id="2565934"/>
    <lineage>
        <taxon>Bacteria</taxon>
        <taxon>Bacillati</taxon>
        <taxon>Actinomycetota</taxon>
        <taxon>Actinomycetes</taxon>
        <taxon>Micrococcales</taxon>
        <taxon>Microbacteriaceae</taxon>
        <taxon>Orlajensenia</taxon>
    </lineage>
</organism>
<proteinExistence type="predicted"/>
<protein>
    <recommendedName>
        <fullName evidence="3">Alpha/beta hydrolase</fullName>
    </recommendedName>
</protein>
<reference evidence="1 2" key="1">
    <citation type="submission" date="2019-04" db="EMBL/GenBank/DDBJ databases">
        <authorList>
            <person name="Jiang L."/>
        </authorList>
    </citation>
    <scope>NUCLEOTIDE SEQUENCE [LARGE SCALE GENOMIC DNA]</scope>
    <source>
        <strain evidence="1 2">YIM 131861</strain>
    </source>
</reference>
<accession>A0A4S4FMW4</accession>
<dbReference type="RefSeq" id="WP_136425169.1">
    <property type="nucleotide sequence ID" value="NZ_SSSN01000012.1"/>
</dbReference>
<comment type="caution">
    <text evidence="1">The sequence shown here is derived from an EMBL/GenBank/DDBJ whole genome shotgun (WGS) entry which is preliminary data.</text>
</comment>
<dbReference type="OrthoDB" id="4980063at2"/>
<dbReference type="InterPro" id="IPR029058">
    <property type="entry name" value="AB_hydrolase_fold"/>
</dbReference>
<keyword evidence="2" id="KW-1185">Reference proteome</keyword>